<sequence>MEKDIEDHKRENVKLLDRIRAKEEEIQKAREEEGNLKKRIEELEKECDDLNHLEEELKQQIKRHDKLEENVNKLEGDKKKLEENVLKLECQKKIIKENAIKLDGDKKKLAENAVKLDDDKKKLEENAKQLEADKMKCQCGECRSFQTVKILCCCRELPFLNEKREGVRCITLHPWFIANCLNKDVLYDGSKHLEFPFDEINMERASTLFCDWIQTDELSFKNGNVPACFFVAFMKTWLMHSRTANECTVMQMCLH</sequence>
<evidence type="ECO:0000313" key="2">
    <source>
        <dbReference type="EMBL" id="WAR28976.1"/>
    </source>
</evidence>
<proteinExistence type="predicted"/>
<gene>
    <name evidence="2" type="ORF">MAR_002544</name>
</gene>
<dbReference type="PANTHER" id="PTHR36981:SF1">
    <property type="entry name" value="P2X PURINORECEPTOR 7 INTRACELLULAR DOMAIN-CONTAINING PROTEIN"/>
    <property type="match status" value="1"/>
</dbReference>
<evidence type="ECO:0000256" key="1">
    <source>
        <dbReference type="SAM" id="Coils"/>
    </source>
</evidence>
<dbReference type="PANTHER" id="PTHR36981">
    <property type="entry name" value="ZGC:195170"/>
    <property type="match status" value="1"/>
</dbReference>
<keyword evidence="1" id="KW-0175">Coiled coil</keyword>
<protein>
    <submittedName>
        <fullName evidence="2">Uncharacterized protein</fullName>
    </submittedName>
</protein>
<organism evidence="2 3">
    <name type="scientific">Mya arenaria</name>
    <name type="common">Soft-shell clam</name>
    <dbReference type="NCBI Taxonomy" id="6604"/>
    <lineage>
        <taxon>Eukaryota</taxon>
        <taxon>Metazoa</taxon>
        <taxon>Spiralia</taxon>
        <taxon>Lophotrochozoa</taxon>
        <taxon>Mollusca</taxon>
        <taxon>Bivalvia</taxon>
        <taxon>Autobranchia</taxon>
        <taxon>Heteroconchia</taxon>
        <taxon>Euheterodonta</taxon>
        <taxon>Imparidentia</taxon>
        <taxon>Neoheterodontei</taxon>
        <taxon>Myida</taxon>
        <taxon>Myoidea</taxon>
        <taxon>Myidae</taxon>
        <taxon>Mya</taxon>
    </lineage>
</organism>
<name>A0ABY7GCN6_MYAAR</name>
<dbReference type="Proteomes" id="UP001164746">
    <property type="component" value="Chromosome 16"/>
</dbReference>
<accession>A0ABY7GCN6</accession>
<keyword evidence="3" id="KW-1185">Reference proteome</keyword>
<feature type="coiled-coil region" evidence="1">
    <location>
        <begin position="5"/>
        <end position="140"/>
    </location>
</feature>
<reference evidence="2" key="1">
    <citation type="submission" date="2022-11" db="EMBL/GenBank/DDBJ databases">
        <title>Centuries of genome instability and evolution in soft-shell clam transmissible cancer (bioRxiv).</title>
        <authorList>
            <person name="Hart S.F.M."/>
            <person name="Yonemitsu M.A."/>
            <person name="Giersch R.M."/>
            <person name="Beal B.F."/>
            <person name="Arriagada G."/>
            <person name="Davis B.W."/>
            <person name="Ostrander E.A."/>
            <person name="Goff S.P."/>
            <person name="Metzger M.J."/>
        </authorList>
    </citation>
    <scope>NUCLEOTIDE SEQUENCE</scope>
    <source>
        <strain evidence="2">MELC-2E11</strain>
        <tissue evidence="2">Siphon/mantle</tissue>
    </source>
</reference>
<dbReference type="EMBL" id="CP111027">
    <property type="protein sequence ID" value="WAR28976.1"/>
    <property type="molecule type" value="Genomic_DNA"/>
</dbReference>
<evidence type="ECO:0000313" key="3">
    <source>
        <dbReference type="Proteomes" id="UP001164746"/>
    </source>
</evidence>